<dbReference type="Proteomes" id="UP001245285">
    <property type="component" value="Unassembled WGS sequence"/>
</dbReference>
<keyword evidence="2" id="KW-1185">Reference proteome</keyword>
<comment type="caution">
    <text evidence="1">The sequence shown here is derived from an EMBL/GenBank/DDBJ whole genome shotgun (WGS) entry which is preliminary data.</text>
</comment>
<sequence>METNFEYVGIQKSEALEEYTQNKLDKLEVKYDFIVRAEVHFKREENQDPKGYICNIKLSVPGPQLFAQSNEDSYEAAAAESVRDVEKQLQKLKSKMSTR</sequence>
<proteinExistence type="predicted"/>
<reference evidence="1 2" key="1">
    <citation type="submission" date="2023-09" db="EMBL/GenBank/DDBJ databases">
        <authorList>
            <person name="Rey-Velasco X."/>
        </authorList>
    </citation>
    <scope>NUCLEOTIDE SEQUENCE [LARGE SCALE GENOMIC DNA]</scope>
    <source>
        <strain evidence="1 2">F260</strain>
    </source>
</reference>
<organism evidence="1 2">
    <name type="scientific">Autumnicola lenta</name>
    <dbReference type="NCBI Taxonomy" id="3075593"/>
    <lineage>
        <taxon>Bacteria</taxon>
        <taxon>Pseudomonadati</taxon>
        <taxon>Bacteroidota</taxon>
        <taxon>Flavobacteriia</taxon>
        <taxon>Flavobacteriales</taxon>
        <taxon>Flavobacteriaceae</taxon>
        <taxon>Autumnicola</taxon>
    </lineage>
</organism>
<gene>
    <name evidence="1" type="primary">raiA</name>
    <name evidence="1" type="ORF">RM545_13095</name>
</gene>
<dbReference type="SUPFAM" id="SSF69754">
    <property type="entry name" value="Ribosome binding protein Y (YfiA homologue)"/>
    <property type="match status" value="1"/>
</dbReference>
<dbReference type="RefSeq" id="WP_311495732.1">
    <property type="nucleotide sequence ID" value="NZ_JAVRHO010000019.1"/>
</dbReference>
<dbReference type="EMBL" id="JAVRHO010000019">
    <property type="protein sequence ID" value="MDT0647630.1"/>
    <property type="molecule type" value="Genomic_DNA"/>
</dbReference>
<dbReference type="Gene3D" id="3.30.160.100">
    <property type="entry name" value="Ribosome hibernation promotion factor-like"/>
    <property type="match status" value="1"/>
</dbReference>
<dbReference type="InterPro" id="IPR003489">
    <property type="entry name" value="RHF/RaiA"/>
</dbReference>
<evidence type="ECO:0000313" key="2">
    <source>
        <dbReference type="Proteomes" id="UP001245285"/>
    </source>
</evidence>
<accession>A0ABU3CMQ0</accession>
<dbReference type="InterPro" id="IPR036567">
    <property type="entry name" value="RHF-like"/>
</dbReference>
<evidence type="ECO:0000313" key="1">
    <source>
        <dbReference type="EMBL" id="MDT0647630.1"/>
    </source>
</evidence>
<name>A0ABU3CMQ0_9FLAO</name>
<dbReference type="Pfam" id="PF02482">
    <property type="entry name" value="Ribosomal_S30AE"/>
    <property type="match status" value="1"/>
</dbReference>
<protein>
    <submittedName>
        <fullName evidence="1">Ribosome-associated translation inhibitor RaiA</fullName>
    </submittedName>
</protein>
<dbReference type="NCBIfam" id="TIGR00741">
    <property type="entry name" value="yfiA"/>
    <property type="match status" value="1"/>
</dbReference>